<evidence type="ECO:0000313" key="2">
    <source>
        <dbReference type="Proteomes" id="UP001210231"/>
    </source>
</evidence>
<protein>
    <recommendedName>
        <fullName evidence="3">DUF4468 domain-containing protein</fullName>
    </recommendedName>
</protein>
<comment type="caution">
    <text evidence="1">The sequence shown here is derived from an EMBL/GenBank/DDBJ whole genome shotgun (WGS) entry which is preliminary data.</text>
</comment>
<accession>A0ABT4UN82</accession>
<reference evidence="1 2" key="1">
    <citation type="submission" date="2022-12" db="EMBL/GenBank/DDBJ databases">
        <title>Chitinophagaceae gen. sp. nov., a new member of the family Chitinophagaceae, isolated from soil in a chemical factory.</title>
        <authorList>
            <person name="Ke Z."/>
        </authorList>
    </citation>
    <scope>NUCLEOTIDE SEQUENCE [LARGE SCALE GENOMIC DNA]</scope>
    <source>
        <strain evidence="1 2">LY-5</strain>
    </source>
</reference>
<dbReference type="Proteomes" id="UP001210231">
    <property type="component" value="Unassembled WGS sequence"/>
</dbReference>
<keyword evidence="2" id="KW-1185">Reference proteome</keyword>
<sequence>MKPLITAIILLFSTNSYSQDIKILKQIDSIVTSVNYSKIKVTKDSIIQNMPDLGLNIKTYVSALIDGKQLRKYVNYVKTDRIESGTLIQMTACNTFYFDENILIKVEEVVIADNQALQFNWYFSEDKCIYHSLPLDKVDSRDSHLLSMSKEFISKVLKNSN</sequence>
<dbReference type="EMBL" id="JAQGEF010000025">
    <property type="protein sequence ID" value="MDA3616230.1"/>
    <property type="molecule type" value="Genomic_DNA"/>
</dbReference>
<proteinExistence type="predicted"/>
<organism evidence="1 2">
    <name type="scientific">Polluticaenibacter yanchengensis</name>
    <dbReference type="NCBI Taxonomy" id="3014562"/>
    <lineage>
        <taxon>Bacteria</taxon>
        <taxon>Pseudomonadati</taxon>
        <taxon>Bacteroidota</taxon>
        <taxon>Chitinophagia</taxon>
        <taxon>Chitinophagales</taxon>
        <taxon>Chitinophagaceae</taxon>
        <taxon>Polluticaenibacter</taxon>
    </lineage>
</organism>
<evidence type="ECO:0000313" key="1">
    <source>
        <dbReference type="EMBL" id="MDA3616230.1"/>
    </source>
</evidence>
<dbReference type="RefSeq" id="WP_407032560.1">
    <property type="nucleotide sequence ID" value="NZ_JAQGEF010000025.1"/>
</dbReference>
<evidence type="ECO:0008006" key="3">
    <source>
        <dbReference type="Google" id="ProtNLM"/>
    </source>
</evidence>
<name>A0ABT4UN82_9BACT</name>
<gene>
    <name evidence="1" type="ORF">O3P16_15545</name>
</gene>